<protein>
    <recommendedName>
        <fullName evidence="2">DUF1995 domain-containing protein</fullName>
    </recommendedName>
</protein>
<sequence>MAKSPYISIMRSLVVFTILCIYSSSAFSTNKLVGQHGMQTRTSTSLNFFGMGGGGSAGAKTGVPTSYEEVHKQAVAAVGAAIKKGEKKMEVEFPPLAALNKLGDGSAKSAKMIKEANAEFAKKLVTSLTSSRSKVWVVCCEPGYKKMLEEAIGTQNKKVEVVPLSSRNLPDASPKDVLIFLTPGDDSQWKIAAKLGETAPVVVVNGLFNNGYGALEPVYYLKPFSGWGYLMRQFPNDFTVYLTGEKKPLDLKVTMMEMGNLRRPDSTVVGKVLQSEFMNRAGKQRK</sequence>
<feature type="chain" id="PRO_5030548434" description="DUF1995 domain-containing protein" evidence="1">
    <location>
        <begin position="29"/>
        <end position="286"/>
    </location>
</feature>
<proteinExistence type="predicted"/>
<dbReference type="AlphaFoldDB" id="A0A7S2XUE4"/>
<accession>A0A7S2XUE4</accession>
<dbReference type="InterPro" id="IPR018962">
    <property type="entry name" value="DUF1995"/>
</dbReference>
<dbReference type="Pfam" id="PF09353">
    <property type="entry name" value="DUF1995"/>
    <property type="match status" value="1"/>
</dbReference>
<evidence type="ECO:0000256" key="1">
    <source>
        <dbReference type="SAM" id="SignalP"/>
    </source>
</evidence>
<organism evidence="3">
    <name type="scientific">Fibrocapsa japonica</name>
    <dbReference type="NCBI Taxonomy" id="94617"/>
    <lineage>
        <taxon>Eukaryota</taxon>
        <taxon>Sar</taxon>
        <taxon>Stramenopiles</taxon>
        <taxon>Ochrophyta</taxon>
        <taxon>Raphidophyceae</taxon>
        <taxon>Chattonellales</taxon>
        <taxon>Chattonellaceae</taxon>
        <taxon>Fibrocapsa</taxon>
    </lineage>
</organism>
<dbReference type="EMBL" id="HBHR01000013">
    <property type="protein sequence ID" value="CAD9857514.1"/>
    <property type="molecule type" value="Transcribed_RNA"/>
</dbReference>
<name>A0A7S2XUE4_9STRA</name>
<dbReference type="InterPro" id="IPR053021">
    <property type="entry name" value="Chloroplast_ADK"/>
</dbReference>
<keyword evidence="1" id="KW-0732">Signal</keyword>
<gene>
    <name evidence="3" type="ORF">FJAP1339_LOCUS8</name>
</gene>
<feature type="signal peptide" evidence="1">
    <location>
        <begin position="1"/>
        <end position="28"/>
    </location>
</feature>
<evidence type="ECO:0000259" key="2">
    <source>
        <dbReference type="Pfam" id="PF09353"/>
    </source>
</evidence>
<reference evidence="3" key="1">
    <citation type="submission" date="2021-01" db="EMBL/GenBank/DDBJ databases">
        <authorList>
            <person name="Corre E."/>
            <person name="Pelletier E."/>
            <person name="Niang G."/>
            <person name="Scheremetjew M."/>
            <person name="Finn R."/>
            <person name="Kale V."/>
            <person name="Holt S."/>
            <person name="Cochrane G."/>
            <person name="Meng A."/>
            <person name="Brown T."/>
            <person name="Cohen L."/>
        </authorList>
    </citation>
    <scope>NUCLEOTIDE SEQUENCE</scope>
    <source>
        <strain evidence="3">CCMP1661</strain>
    </source>
</reference>
<evidence type="ECO:0000313" key="3">
    <source>
        <dbReference type="EMBL" id="CAD9857514.1"/>
    </source>
</evidence>
<dbReference type="PANTHER" id="PTHR35509">
    <property type="entry name" value="DOMAIN PROTEIN, PUTATIVE (DUF1995)-RELATED"/>
    <property type="match status" value="1"/>
</dbReference>
<feature type="domain" description="DUF1995" evidence="2">
    <location>
        <begin position="64"/>
        <end position="249"/>
    </location>
</feature>
<dbReference type="PANTHER" id="PTHR35509:SF1">
    <property type="entry name" value="DOMAIN PROTEIN, PUTATIVE (DUF1995)-RELATED"/>
    <property type="match status" value="1"/>
</dbReference>